<protein>
    <submittedName>
        <fullName evidence="2">Toxin-antitoxin system toxin component, PIN family</fullName>
    </submittedName>
</protein>
<dbReference type="PANTHER" id="PTHR34610:SF3">
    <property type="entry name" value="SSL7007 PROTEIN"/>
    <property type="match status" value="1"/>
</dbReference>
<feature type="domain" description="PIN" evidence="1">
    <location>
        <begin position="3"/>
        <end position="118"/>
    </location>
</feature>
<organism evidence="2 3">
    <name type="scientific">Thermococcus argininiproducens</name>
    <dbReference type="NCBI Taxonomy" id="2866384"/>
    <lineage>
        <taxon>Archaea</taxon>
        <taxon>Methanobacteriati</taxon>
        <taxon>Methanobacteriota</taxon>
        <taxon>Thermococci</taxon>
        <taxon>Thermococcales</taxon>
        <taxon>Thermococcaceae</taxon>
        <taxon>Thermococcus</taxon>
    </lineage>
</organism>
<dbReference type="NCBIfam" id="TIGR00305">
    <property type="entry name" value="putative toxin-antitoxin system toxin component, PIN family"/>
    <property type="match status" value="1"/>
</dbReference>
<dbReference type="Proteomes" id="UP001056425">
    <property type="component" value="Chromosome"/>
</dbReference>
<accession>A0A9E7MB04</accession>
<dbReference type="RefSeq" id="WP_251949835.1">
    <property type="nucleotide sequence ID" value="NZ_CP080572.1"/>
</dbReference>
<evidence type="ECO:0000313" key="3">
    <source>
        <dbReference type="Proteomes" id="UP001056425"/>
    </source>
</evidence>
<dbReference type="AlphaFoldDB" id="A0A9E7MB04"/>
<reference evidence="2 3" key="1">
    <citation type="submission" date="2021-08" db="EMBL/GenBank/DDBJ databases">
        <title>Thermococcus onnuriiensis IOH2.</title>
        <authorList>
            <person name="Park Y.-J."/>
        </authorList>
    </citation>
    <scope>NUCLEOTIDE SEQUENCE [LARGE SCALE GENOMIC DNA]</scope>
    <source>
        <strain evidence="2 3">IOH2</strain>
    </source>
</reference>
<dbReference type="PANTHER" id="PTHR34610">
    <property type="entry name" value="SSL7007 PROTEIN"/>
    <property type="match status" value="1"/>
</dbReference>
<keyword evidence="3" id="KW-1185">Reference proteome</keyword>
<dbReference type="Pfam" id="PF13470">
    <property type="entry name" value="PIN_3"/>
    <property type="match status" value="1"/>
</dbReference>
<dbReference type="SUPFAM" id="SSF88723">
    <property type="entry name" value="PIN domain-like"/>
    <property type="match status" value="1"/>
</dbReference>
<sequence>MEPKVVIDTNVIISAAINPKGKPGKIIDMIMDGSVISYTSQEILEELGFKLLSERVLKYIGDASKALDLLVSFSALSILVNPKIHFNVSPDPDDNKFFNVVYEAKADYLISGNIKHIVNLRDENKEFKLGMHRFKILTPGEFIL</sequence>
<dbReference type="EMBL" id="CP080572">
    <property type="protein sequence ID" value="USH00464.1"/>
    <property type="molecule type" value="Genomic_DNA"/>
</dbReference>
<proteinExistence type="predicted"/>
<evidence type="ECO:0000259" key="1">
    <source>
        <dbReference type="SMART" id="SM00670"/>
    </source>
</evidence>
<dbReference type="GeneID" id="72777299"/>
<name>A0A9E7MB04_9EURY</name>
<dbReference type="InterPro" id="IPR002850">
    <property type="entry name" value="PIN_toxin-like"/>
</dbReference>
<evidence type="ECO:0000313" key="2">
    <source>
        <dbReference type="EMBL" id="USH00464.1"/>
    </source>
</evidence>
<dbReference type="SMART" id="SM00670">
    <property type="entry name" value="PINc"/>
    <property type="match status" value="1"/>
</dbReference>
<gene>
    <name evidence="2" type="ORF">K1720_03100</name>
</gene>
<dbReference type="InterPro" id="IPR029060">
    <property type="entry name" value="PIN-like_dom_sf"/>
</dbReference>
<dbReference type="InterPro" id="IPR002716">
    <property type="entry name" value="PIN_dom"/>
</dbReference>
<dbReference type="KEGG" id="thei:K1720_03100"/>